<dbReference type="GO" id="GO:0000150">
    <property type="term" value="F:DNA strand exchange activity"/>
    <property type="evidence" value="ECO:0007669"/>
    <property type="project" value="InterPro"/>
</dbReference>
<accession>A0A1Y0VRM7</accession>
<feature type="domain" description="Resolvase HTH" evidence="1">
    <location>
        <begin position="10"/>
        <end position="37"/>
    </location>
</feature>
<reference evidence="2 3" key="1">
    <citation type="submission" date="2017-05" db="EMBL/GenBank/DDBJ databases">
        <title>Genome sequence of Pediococcus pentosaceus strain SRCM100892.</title>
        <authorList>
            <person name="Cho S.H."/>
        </authorList>
    </citation>
    <scope>NUCLEOTIDE SEQUENCE [LARGE SCALE GENOMIC DNA]</scope>
    <source>
        <strain evidence="2 3">SRCM100892</strain>
        <plasmid evidence="3">Plasmid ppc892-4</plasmid>
    </source>
</reference>
<dbReference type="GO" id="GO:0003677">
    <property type="term" value="F:DNA binding"/>
    <property type="evidence" value="ECO:0007669"/>
    <property type="project" value="InterPro"/>
</dbReference>
<dbReference type="InterPro" id="IPR006120">
    <property type="entry name" value="Resolvase_HTH_dom"/>
</dbReference>
<organism evidence="2 3">
    <name type="scientific">Pediococcus pentosaceus</name>
    <dbReference type="NCBI Taxonomy" id="1255"/>
    <lineage>
        <taxon>Bacteria</taxon>
        <taxon>Bacillati</taxon>
        <taxon>Bacillota</taxon>
        <taxon>Bacilli</taxon>
        <taxon>Lactobacillales</taxon>
        <taxon>Lactobacillaceae</taxon>
        <taxon>Pediococcus</taxon>
    </lineage>
</organism>
<geneLocation type="plasmid" evidence="3">
    <name>ppc892-4</name>
</geneLocation>
<gene>
    <name evidence="2" type="ORF">S100892_02277</name>
</gene>
<sequence length="47" mass="5298">MVQNASYNGVLNGIKNGKSIAQISRETGIGRTQVYRIRDYAREINEL</sequence>
<proteinExistence type="predicted"/>
<dbReference type="Pfam" id="PF02796">
    <property type="entry name" value="HTH_7"/>
    <property type="match status" value="1"/>
</dbReference>
<name>A0A1Y0VRM7_PEDPE</name>
<dbReference type="Proteomes" id="UP000196118">
    <property type="component" value="Plasmid pPC892-4"/>
</dbReference>
<keyword evidence="2" id="KW-0614">Plasmid</keyword>
<protein>
    <recommendedName>
        <fullName evidence="1">Resolvase HTH domain-containing protein</fullName>
    </recommendedName>
</protein>
<evidence type="ECO:0000313" key="2">
    <source>
        <dbReference type="EMBL" id="ARW20812.1"/>
    </source>
</evidence>
<evidence type="ECO:0000259" key="1">
    <source>
        <dbReference type="Pfam" id="PF02796"/>
    </source>
</evidence>
<dbReference type="AlphaFoldDB" id="A0A1Y0VRM7"/>
<evidence type="ECO:0000313" key="3">
    <source>
        <dbReference type="Proteomes" id="UP000196118"/>
    </source>
</evidence>
<dbReference type="Gene3D" id="1.10.10.60">
    <property type="entry name" value="Homeodomain-like"/>
    <property type="match status" value="1"/>
</dbReference>
<dbReference type="EMBL" id="CP021475">
    <property type="protein sequence ID" value="ARW20812.1"/>
    <property type="molecule type" value="Genomic_DNA"/>
</dbReference>